<dbReference type="PANTHER" id="PTHR43540:SF7">
    <property type="entry name" value="ISOCHORISMATASE FAMILY PROTEIN YECD"/>
    <property type="match status" value="1"/>
</dbReference>
<dbReference type="InterPro" id="IPR000868">
    <property type="entry name" value="Isochorismatase-like_dom"/>
</dbReference>
<sequence>MPVTTIDPRPALVVVDLQKGILGFPTAHPSDEILARAADLAKAFRGKGHPVVLVNVAGVAPGRTDVGPRSRGQFPPGFTDIAEELAPHEDDLRITKHRWGAFHGTGLDSRLRDLGVTQVVVCGIATSMGVESTARAAHEHGYHVLLAADAMSDKDLDAHEHCVGKIFPRLGEVADSAQIVAMVNGEGRD</sequence>
<evidence type="ECO:0000259" key="2">
    <source>
        <dbReference type="Pfam" id="PF00857"/>
    </source>
</evidence>
<keyword evidence="4" id="KW-1185">Reference proteome</keyword>
<dbReference type="OrthoDB" id="3174612at2"/>
<gene>
    <name evidence="3" type="ORF">FCI23_37970</name>
</gene>
<feature type="domain" description="Isochorismatase-like" evidence="2">
    <location>
        <begin position="11"/>
        <end position="178"/>
    </location>
</feature>
<dbReference type="RefSeq" id="WP_136728732.1">
    <property type="nucleotide sequence ID" value="NZ_SUMC01000060.1"/>
</dbReference>
<reference evidence="3 4" key="1">
    <citation type="submission" date="2019-04" db="EMBL/GenBank/DDBJ databases">
        <title>Streptomyces oryziradicis sp. nov., a novel actinomycete isolated from rhizosphere soil of rice (Oryza sativa L.).</title>
        <authorList>
            <person name="Li C."/>
        </authorList>
    </citation>
    <scope>NUCLEOTIDE SEQUENCE [LARGE SCALE GENOMIC DNA]</scope>
    <source>
        <strain evidence="3 4">NEAU-C40</strain>
    </source>
</reference>
<organism evidence="3 4">
    <name type="scientific">Actinacidiphila oryziradicis</name>
    <dbReference type="NCBI Taxonomy" id="2571141"/>
    <lineage>
        <taxon>Bacteria</taxon>
        <taxon>Bacillati</taxon>
        <taxon>Actinomycetota</taxon>
        <taxon>Actinomycetes</taxon>
        <taxon>Kitasatosporales</taxon>
        <taxon>Streptomycetaceae</taxon>
        <taxon>Actinacidiphila</taxon>
    </lineage>
</organism>
<dbReference type="CDD" id="cd00431">
    <property type="entry name" value="cysteine_hydrolases"/>
    <property type="match status" value="1"/>
</dbReference>
<dbReference type="InterPro" id="IPR050272">
    <property type="entry name" value="Isochorismatase-like_hydrls"/>
</dbReference>
<dbReference type="Pfam" id="PF00857">
    <property type="entry name" value="Isochorismatase"/>
    <property type="match status" value="1"/>
</dbReference>
<name>A0A4V5MY62_9ACTN</name>
<dbReference type="AlphaFoldDB" id="A0A4V5MY62"/>
<proteinExistence type="predicted"/>
<evidence type="ECO:0000313" key="4">
    <source>
        <dbReference type="Proteomes" id="UP000305778"/>
    </source>
</evidence>
<dbReference type="GO" id="GO:0016787">
    <property type="term" value="F:hydrolase activity"/>
    <property type="evidence" value="ECO:0007669"/>
    <property type="project" value="UniProtKB-KW"/>
</dbReference>
<dbReference type="EMBL" id="SUMC01000060">
    <property type="protein sequence ID" value="TKA02929.1"/>
    <property type="molecule type" value="Genomic_DNA"/>
</dbReference>
<dbReference type="InterPro" id="IPR036380">
    <property type="entry name" value="Isochorismatase-like_sf"/>
</dbReference>
<dbReference type="SUPFAM" id="SSF52499">
    <property type="entry name" value="Isochorismatase-like hydrolases"/>
    <property type="match status" value="1"/>
</dbReference>
<accession>A0A4V5MY62</accession>
<keyword evidence="1" id="KW-0378">Hydrolase</keyword>
<protein>
    <submittedName>
        <fullName evidence="3">Isochorismatase family protein</fullName>
    </submittedName>
</protein>
<dbReference type="PANTHER" id="PTHR43540">
    <property type="entry name" value="PEROXYUREIDOACRYLATE/UREIDOACRYLATE AMIDOHYDROLASE-RELATED"/>
    <property type="match status" value="1"/>
</dbReference>
<dbReference type="Proteomes" id="UP000305778">
    <property type="component" value="Unassembled WGS sequence"/>
</dbReference>
<evidence type="ECO:0000256" key="1">
    <source>
        <dbReference type="ARBA" id="ARBA00022801"/>
    </source>
</evidence>
<evidence type="ECO:0000313" key="3">
    <source>
        <dbReference type="EMBL" id="TKA02929.1"/>
    </source>
</evidence>
<comment type="caution">
    <text evidence="3">The sequence shown here is derived from an EMBL/GenBank/DDBJ whole genome shotgun (WGS) entry which is preliminary data.</text>
</comment>
<dbReference type="Gene3D" id="3.40.50.850">
    <property type="entry name" value="Isochorismatase-like"/>
    <property type="match status" value="1"/>
</dbReference>